<organism evidence="1 2">
    <name type="scientific">Leptospira bourretii</name>
    <dbReference type="NCBI Taxonomy" id="2484962"/>
    <lineage>
        <taxon>Bacteria</taxon>
        <taxon>Pseudomonadati</taxon>
        <taxon>Spirochaetota</taxon>
        <taxon>Spirochaetia</taxon>
        <taxon>Leptospirales</taxon>
        <taxon>Leptospiraceae</taxon>
        <taxon>Leptospira</taxon>
    </lineage>
</organism>
<comment type="caution">
    <text evidence="1">The sequence shown here is derived from an EMBL/GenBank/DDBJ whole genome shotgun (WGS) entry which is preliminary data.</text>
</comment>
<accession>A0ABY2LEJ9</accession>
<evidence type="ECO:0000313" key="2">
    <source>
        <dbReference type="Proteomes" id="UP000297918"/>
    </source>
</evidence>
<sequence length="67" mass="7535">MSNSTFGLTRMGGFVDTYVNEGIYVTTSLPKQFRLTDTVVFPGTIGNHLSLAQTTFEFTFLYKEKNT</sequence>
<keyword evidence="2" id="KW-1185">Reference proteome</keyword>
<gene>
    <name evidence="1" type="ORF">EHQ26_12330</name>
</gene>
<reference evidence="2" key="1">
    <citation type="journal article" date="2019" name="PLoS Negl. Trop. Dis.">
        <title>Revisiting the worldwide diversity of Leptospira species in the environment.</title>
        <authorList>
            <person name="Vincent A.T."/>
            <person name="Schiettekatte O."/>
            <person name="Bourhy P."/>
            <person name="Veyrier F.J."/>
            <person name="Picardeau M."/>
        </authorList>
    </citation>
    <scope>NUCLEOTIDE SEQUENCE [LARGE SCALE GENOMIC DNA]</scope>
    <source>
        <strain evidence="2">201800281</strain>
    </source>
</reference>
<dbReference type="RefSeq" id="WP_135776741.1">
    <property type="nucleotide sequence ID" value="NZ_RQFW01000010.1"/>
</dbReference>
<protein>
    <submittedName>
        <fullName evidence="1">Uncharacterized protein</fullName>
    </submittedName>
</protein>
<dbReference type="Proteomes" id="UP000297918">
    <property type="component" value="Unassembled WGS sequence"/>
</dbReference>
<evidence type="ECO:0000313" key="1">
    <source>
        <dbReference type="EMBL" id="TGK90903.1"/>
    </source>
</evidence>
<proteinExistence type="predicted"/>
<dbReference type="EMBL" id="RQFL01000024">
    <property type="protein sequence ID" value="TGK90903.1"/>
    <property type="molecule type" value="Genomic_DNA"/>
</dbReference>
<name>A0ABY2LEJ9_9LEPT</name>